<dbReference type="SUPFAM" id="SSF55874">
    <property type="entry name" value="ATPase domain of HSP90 chaperone/DNA topoisomerase II/histidine kinase"/>
    <property type="match status" value="1"/>
</dbReference>
<evidence type="ECO:0000256" key="4">
    <source>
        <dbReference type="ARBA" id="ARBA00022777"/>
    </source>
</evidence>
<reference evidence="8" key="1">
    <citation type="submission" date="2023-07" db="EMBL/GenBank/DDBJ databases">
        <title>Genomic Encyclopedia of Type Strains, Phase IV (KMG-IV): sequencing the most valuable type-strain genomes for metagenomic binning, comparative biology and taxonomic classification.</title>
        <authorList>
            <person name="Goeker M."/>
        </authorList>
    </citation>
    <scope>NUCLEOTIDE SEQUENCE</scope>
    <source>
        <strain evidence="8">DSM 24202</strain>
    </source>
</reference>
<feature type="transmembrane region" description="Helical" evidence="6">
    <location>
        <begin position="289"/>
        <end position="308"/>
    </location>
</feature>
<dbReference type="SUPFAM" id="SSF81606">
    <property type="entry name" value="PP2C-like"/>
    <property type="match status" value="1"/>
</dbReference>
<dbReference type="Gene3D" id="6.10.340.10">
    <property type="match status" value="1"/>
</dbReference>
<keyword evidence="6" id="KW-1133">Transmembrane helix</keyword>
<dbReference type="GO" id="GO:0016020">
    <property type="term" value="C:membrane"/>
    <property type="evidence" value="ECO:0007669"/>
    <property type="project" value="UniProtKB-SubCell"/>
</dbReference>
<evidence type="ECO:0000259" key="7">
    <source>
        <dbReference type="PROSITE" id="PS50885"/>
    </source>
</evidence>
<dbReference type="InterPro" id="IPR052016">
    <property type="entry name" value="Bact_Sigma-Reg"/>
</dbReference>
<gene>
    <name evidence="8" type="ORF">J3R75_000657</name>
</gene>
<dbReference type="GO" id="GO:0007165">
    <property type="term" value="P:signal transduction"/>
    <property type="evidence" value="ECO:0007669"/>
    <property type="project" value="InterPro"/>
</dbReference>
<dbReference type="PANTHER" id="PTHR43156">
    <property type="entry name" value="STAGE II SPORULATION PROTEIN E-RELATED"/>
    <property type="match status" value="1"/>
</dbReference>
<dbReference type="InterPro" id="IPR003660">
    <property type="entry name" value="HAMP_dom"/>
</dbReference>
<dbReference type="PANTHER" id="PTHR43156:SF2">
    <property type="entry name" value="STAGE II SPORULATION PROTEIN E"/>
    <property type="match status" value="1"/>
</dbReference>
<dbReference type="InterPro" id="IPR003594">
    <property type="entry name" value="HATPase_dom"/>
</dbReference>
<dbReference type="CDD" id="cd16936">
    <property type="entry name" value="HATPase_RsbW-like"/>
    <property type="match status" value="1"/>
</dbReference>
<dbReference type="Gene3D" id="3.30.565.10">
    <property type="entry name" value="Histidine kinase-like ATPase, C-terminal domain"/>
    <property type="match status" value="1"/>
</dbReference>
<dbReference type="PROSITE" id="PS50885">
    <property type="entry name" value="HAMP"/>
    <property type="match status" value="1"/>
</dbReference>
<evidence type="ECO:0000256" key="6">
    <source>
        <dbReference type="SAM" id="Phobius"/>
    </source>
</evidence>
<dbReference type="Pfam" id="PF13581">
    <property type="entry name" value="HATPase_c_2"/>
    <property type="match status" value="1"/>
</dbReference>
<sequence length="792" mass="86211">MRNMFLKWLLFFIVIAFAVTFVATYSLQTHYANEHAEQLIGLNLVDVKKQLALNARNVAILRKHVAENGLAKARALAHILALSPAAATDGVRLVELLRVLGVDEINVADGRGILVGSTEPRFVGYDMGSAAQSAFFMPLLTDPKLELLQDPQPIGFDARTLMQYAGVPRRDGPGFVQVGYRSESFRQTMNLVDPRKTIFGLRVGAKGVVMICENNHIISVDDSSWLGSNLESHGIPTQRLKGAQKGKFTAVVRGVPSLCLFEHLNGYTIIGTLPKNEMYVNRNAMCMQMIVFNLVLFAMVFVLISTLVQRVVISGIYKVNSSLEKITQGDLEEKVRVDANEEFVMLSNGINTMVSAMKQAMAEVARRLDAELEFASAIQHASLPSVFPPYPDRRDVEIFAAMHTAKEVGGDFYDFFLIDGTHLALVMADVSGKGIPAALFMMTSKTMLKNYAEAGLSPAQVFNDTNRHLCANNEAGMFVTAFLGILDTDTGVLSYVNAGHNPPYLRRVGGRFEALALTSGFVLAGLDDQIYEQDEVQLRPGDTLFMYTDGVTEAQNAALELYSEERLERCLARWQNEQGVEALIHLVERDIETFAAGADRADDITMLAITYCGNAAGSAEATETPAAGLEPAAAAPGMSELVVPAALSALPAVQEFVLGVMLSHGDCPPVVQNQLELVVEELFVNIAHYAYAPGQGEATLRCGVMGAPPELVMQFIDSGRPYNPLDKADPDVDASLAEREIGGLGIYIVKNTMDAVEYEYRDGRNILTIRKKLITAEPPTSAADGLDGRGQA</sequence>
<evidence type="ECO:0000256" key="2">
    <source>
        <dbReference type="ARBA" id="ARBA00022553"/>
    </source>
</evidence>
<dbReference type="GO" id="GO:0016301">
    <property type="term" value="F:kinase activity"/>
    <property type="evidence" value="ECO:0007669"/>
    <property type="project" value="UniProtKB-KW"/>
</dbReference>
<dbReference type="InterPro" id="IPR001932">
    <property type="entry name" value="PPM-type_phosphatase-like_dom"/>
</dbReference>
<accession>A0AAE4AML7</accession>
<keyword evidence="4" id="KW-0418">Kinase</keyword>
<evidence type="ECO:0000256" key="3">
    <source>
        <dbReference type="ARBA" id="ARBA00022679"/>
    </source>
</evidence>
<dbReference type="SMART" id="SM00331">
    <property type="entry name" value="PP2C_SIG"/>
    <property type="match status" value="1"/>
</dbReference>
<organism evidence="8 9">
    <name type="scientific">Oligosphaera ethanolica</name>
    <dbReference type="NCBI Taxonomy" id="760260"/>
    <lineage>
        <taxon>Bacteria</taxon>
        <taxon>Pseudomonadati</taxon>
        <taxon>Lentisphaerota</taxon>
        <taxon>Oligosphaeria</taxon>
        <taxon>Oligosphaerales</taxon>
        <taxon>Oligosphaeraceae</taxon>
        <taxon>Oligosphaera</taxon>
    </lineage>
</organism>
<feature type="domain" description="HAMP" evidence="7">
    <location>
        <begin position="310"/>
        <end position="362"/>
    </location>
</feature>
<dbReference type="GO" id="GO:0016791">
    <property type="term" value="F:phosphatase activity"/>
    <property type="evidence" value="ECO:0007669"/>
    <property type="project" value="TreeGrafter"/>
</dbReference>
<evidence type="ECO:0000256" key="5">
    <source>
        <dbReference type="ARBA" id="ARBA00022801"/>
    </source>
</evidence>
<dbReference type="InterPro" id="IPR036457">
    <property type="entry name" value="PPM-type-like_dom_sf"/>
</dbReference>
<evidence type="ECO:0000313" key="8">
    <source>
        <dbReference type="EMBL" id="MDQ0288550.1"/>
    </source>
</evidence>
<keyword evidence="5" id="KW-0378">Hydrolase</keyword>
<proteinExistence type="predicted"/>
<evidence type="ECO:0000256" key="1">
    <source>
        <dbReference type="ARBA" id="ARBA00004370"/>
    </source>
</evidence>
<dbReference type="CDD" id="cd06225">
    <property type="entry name" value="HAMP"/>
    <property type="match status" value="1"/>
</dbReference>
<dbReference type="Pfam" id="PF07228">
    <property type="entry name" value="SpoIIE"/>
    <property type="match status" value="1"/>
</dbReference>
<dbReference type="Gene3D" id="3.60.40.10">
    <property type="entry name" value="PPM-type phosphatase domain"/>
    <property type="match status" value="1"/>
</dbReference>
<dbReference type="AlphaFoldDB" id="A0AAE4AML7"/>
<keyword evidence="2" id="KW-0597">Phosphoprotein</keyword>
<dbReference type="EMBL" id="JAUSVL010000001">
    <property type="protein sequence ID" value="MDQ0288550.1"/>
    <property type="molecule type" value="Genomic_DNA"/>
</dbReference>
<name>A0AAE4AML7_9BACT</name>
<dbReference type="RefSeq" id="WP_307259878.1">
    <property type="nucleotide sequence ID" value="NZ_JAUSVL010000001.1"/>
</dbReference>
<evidence type="ECO:0000313" key="9">
    <source>
        <dbReference type="Proteomes" id="UP001238163"/>
    </source>
</evidence>
<keyword evidence="6" id="KW-0812">Transmembrane</keyword>
<keyword evidence="3" id="KW-0808">Transferase</keyword>
<keyword evidence="9" id="KW-1185">Reference proteome</keyword>
<comment type="caution">
    <text evidence="8">The sequence shown here is derived from an EMBL/GenBank/DDBJ whole genome shotgun (WGS) entry which is preliminary data.</text>
</comment>
<comment type="subcellular location">
    <subcellularLocation>
        <location evidence="1">Membrane</location>
    </subcellularLocation>
</comment>
<keyword evidence="6" id="KW-0472">Membrane</keyword>
<protein>
    <submittedName>
        <fullName evidence="8">Serine phosphatase RsbU (Regulator of sigma subunit)/anti-sigma regulatory factor (Ser/Thr protein kinase)</fullName>
    </submittedName>
</protein>
<dbReference type="InterPro" id="IPR036890">
    <property type="entry name" value="HATPase_C_sf"/>
</dbReference>
<dbReference type="Proteomes" id="UP001238163">
    <property type="component" value="Unassembled WGS sequence"/>
</dbReference>